<dbReference type="EMBL" id="BMAV01021125">
    <property type="protein sequence ID" value="GFY75073.1"/>
    <property type="molecule type" value="Genomic_DNA"/>
</dbReference>
<organism evidence="1 2">
    <name type="scientific">Trichonephila inaurata madagascariensis</name>
    <dbReference type="NCBI Taxonomy" id="2747483"/>
    <lineage>
        <taxon>Eukaryota</taxon>
        <taxon>Metazoa</taxon>
        <taxon>Ecdysozoa</taxon>
        <taxon>Arthropoda</taxon>
        <taxon>Chelicerata</taxon>
        <taxon>Arachnida</taxon>
        <taxon>Araneae</taxon>
        <taxon>Araneomorphae</taxon>
        <taxon>Entelegynae</taxon>
        <taxon>Araneoidea</taxon>
        <taxon>Nephilidae</taxon>
        <taxon>Trichonephila</taxon>
        <taxon>Trichonephila inaurata</taxon>
    </lineage>
</organism>
<feature type="non-terminal residue" evidence="1">
    <location>
        <position position="1"/>
    </location>
</feature>
<gene>
    <name evidence="1" type="ORF">TNIN_148351</name>
</gene>
<dbReference type="OrthoDB" id="10477347at2759"/>
<reference evidence="1" key="1">
    <citation type="submission" date="2020-08" db="EMBL/GenBank/DDBJ databases">
        <title>Multicomponent nature underlies the extraordinary mechanical properties of spider dragline silk.</title>
        <authorList>
            <person name="Kono N."/>
            <person name="Nakamura H."/>
            <person name="Mori M."/>
            <person name="Yoshida Y."/>
            <person name="Ohtoshi R."/>
            <person name="Malay A.D."/>
            <person name="Moran D.A.P."/>
            <person name="Tomita M."/>
            <person name="Numata K."/>
            <person name="Arakawa K."/>
        </authorList>
    </citation>
    <scope>NUCLEOTIDE SEQUENCE</scope>
</reference>
<protein>
    <submittedName>
        <fullName evidence="1">Uncharacterized protein</fullName>
    </submittedName>
</protein>
<name>A0A8X6YQG0_9ARAC</name>
<keyword evidence="2" id="KW-1185">Reference proteome</keyword>
<sequence length="151" mass="17291">TASLQCLNGQPPSSTNGPFHFLLLTTARRMNPQKRKLIMFIIHHNETLLLVNNHFLCSRHRSTFLCLSCPLYKDQPLLSKLEARLPAQRIPRNRNLCENGISHAYTPKRIHPTEGGKRSLACLTRRAKKIVFHKGSRPIRHVDESPQLAKE</sequence>
<evidence type="ECO:0000313" key="1">
    <source>
        <dbReference type="EMBL" id="GFY75073.1"/>
    </source>
</evidence>
<accession>A0A8X6YQG0</accession>
<comment type="caution">
    <text evidence="1">The sequence shown here is derived from an EMBL/GenBank/DDBJ whole genome shotgun (WGS) entry which is preliminary data.</text>
</comment>
<proteinExistence type="predicted"/>
<dbReference type="Proteomes" id="UP000886998">
    <property type="component" value="Unassembled WGS sequence"/>
</dbReference>
<dbReference type="AlphaFoldDB" id="A0A8X6YQG0"/>
<evidence type="ECO:0000313" key="2">
    <source>
        <dbReference type="Proteomes" id="UP000886998"/>
    </source>
</evidence>